<dbReference type="AlphaFoldDB" id="A0A1S3GZN8"/>
<dbReference type="Pfam" id="PF00106">
    <property type="entry name" value="adh_short"/>
    <property type="match status" value="1"/>
</dbReference>
<keyword evidence="1" id="KW-1185">Reference proteome</keyword>
<protein>
    <submittedName>
        <fullName evidence="2">Dehydrogenase/reductase SDR family member 1</fullName>
    </submittedName>
</protein>
<dbReference type="KEGG" id="lak:106150870"/>
<dbReference type="PANTHER" id="PTHR44147">
    <property type="entry name" value="DEHYDROGENASE/REDUCTASE SDR FAMILY MEMBER 1"/>
    <property type="match status" value="1"/>
</dbReference>
<dbReference type="InterPro" id="IPR002347">
    <property type="entry name" value="SDR_fam"/>
</dbReference>
<dbReference type="SUPFAM" id="SSF51735">
    <property type="entry name" value="NAD(P)-binding Rossmann-fold domains"/>
    <property type="match status" value="1"/>
</dbReference>
<proteinExistence type="predicted"/>
<dbReference type="RefSeq" id="XP_013379340.1">
    <property type="nucleotide sequence ID" value="XM_013523886.1"/>
</dbReference>
<dbReference type="CDD" id="cd09763">
    <property type="entry name" value="DHRS1-like_SDR_c"/>
    <property type="match status" value="1"/>
</dbReference>
<evidence type="ECO:0000313" key="1">
    <source>
        <dbReference type="Proteomes" id="UP000085678"/>
    </source>
</evidence>
<reference evidence="2" key="2">
    <citation type="submission" date="2025-08" db="UniProtKB">
        <authorList>
            <consortium name="RefSeq"/>
        </authorList>
    </citation>
    <scope>IDENTIFICATION</scope>
</reference>
<dbReference type="Gene3D" id="3.40.50.720">
    <property type="entry name" value="NAD(P)-binding Rossmann-like Domain"/>
    <property type="match status" value="1"/>
</dbReference>
<dbReference type="OrthoDB" id="1933717at2759"/>
<evidence type="ECO:0000313" key="2">
    <source>
        <dbReference type="RefSeq" id="XP_013379340.1"/>
    </source>
</evidence>
<dbReference type="InParanoid" id="A0A1S3GZN8"/>
<dbReference type="PRINTS" id="PR00081">
    <property type="entry name" value="GDHRDH"/>
</dbReference>
<organism evidence="1 2">
    <name type="scientific">Lingula anatina</name>
    <name type="common">Brachiopod</name>
    <name type="synonym">Lingula unguis</name>
    <dbReference type="NCBI Taxonomy" id="7574"/>
    <lineage>
        <taxon>Eukaryota</taxon>
        <taxon>Metazoa</taxon>
        <taxon>Spiralia</taxon>
        <taxon>Lophotrochozoa</taxon>
        <taxon>Brachiopoda</taxon>
        <taxon>Linguliformea</taxon>
        <taxon>Lingulata</taxon>
        <taxon>Lingulida</taxon>
        <taxon>Linguloidea</taxon>
        <taxon>Lingulidae</taxon>
        <taxon>Lingula</taxon>
    </lineage>
</organism>
<dbReference type="InterPro" id="IPR036291">
    <property type="entry name" value="NAD(P)-bd_dom_sf"/>
</dbReference>
<sequence length="329" mass="35909">MTEKSMAKPLTGKVAIVTGATRGIGKGIALQLAKAGAVVYITGRTLKPRSDLPGCSLEEVAKEISENSGQCIPIQCDHSKDEDIKALFDRVKEEQKGKLDIMVNNAYSAVNAIGEAMGKPFWEQPTTMWDTVNNVGLRNHYICSVYASQIMVPRKEGLIVNISSAGGLSYLFNVAYGIGKEACDRMAADCAIELRKHKVAFVSLWPGAVQTEHITKMMASEKGNDVKLPGVKPEVVKKIFENGETPQFAGMCIAKLATDPNIMQKTGKVLMTSDLANEYDLTDVNGRKPMGMRSVKTLLNYNGNTWLAAVVPRFLKVPLWMVALRGKKL</sequence>
<dbReference type="GeneID" id="106150870"/>
<name>A0A1S3GZN8_LINAN</name>
<dbReference type="PANTHER" id="PTHR44147:SF2">
    <property type="entry name" value="DEHYDROGENASE_REDUCTASE SDR FAMILY MEMBER 1"/>
    <property type="match status" value="1"/>
</dbReference>
<accession>A0A1S3GZN8</accession>
<gene>
    <name evidence="2" type="primary">LOC106150870</name>
</gene>
<dbReference type="Proteomes" id="UP000085678">
    <property type="component" value="Unplaced"/>
</dbReference>
<reference evidence="2" key="1">
    <citation type="journal article" date="2015" name="Nat. Commun.">
        <title>The Lingula genome provides insights into brachiopod evolution and the origin of phosphate biomineralization.</title>
        <authorList>
            <person name="Luo Y.J."/>
            <person name="Takeuchi T."/>
            <person name="Koyanagi R."/>
            <person name="Yamada L."/>
            <person name="Kanda M."/>
            <person name="Khalturina M."/>
            <person name="Fujie M."/>
            <person name="Yamasaki S.I."/>
            <person name="Endo K."/>
            <person name="Satoh N."/>
        </authorList>
    </citation>
    <scope>NUCLEOTIDE SEQUENCE</scope>
</reference>